<dbReference type="AlphaFoldDB" id="A0A5B0M5N7"/>
<evidence type="ECO:0000313" key="2">
    <source>
        <dbReference type="EMBL" id="KAA1072155.1"/>
    </source>
</evidence>
<keyword evidence="3" id="KW-1185">Reference proteome</keyword>
<organism evidence="2 3">
    <name type="scientific">Puccinia graminis f. sp. tritici</name>
    <dbReference type="NCBI Taxonomy" id="56615"/>
    <lineage>
        <taxon>Eukaryota</taxon>
        <taxon>Fungi</taxon>
        <taxon>Dikarya</taxon>
        <taxon>Basidiomycota</taxon>
        <taxon>Pucciniomycotina</taxon>
        <taxon>Pucciniomycetes</taxon>
        <taxon>Pucciniales</taxon>
        <taxon>Pucciniaceae</taxon>
        <taxon>Puccinia</taxon>
    </lineage>
</organism>
<feature type="compositionally biased region" description="Basic and acidic residues" evidence="1">
    <location>
        <begin position="167"/>
        <end position="177"/>
    </location>
</feature>
<feature type="compositionally biased region" description="Basic and acidic residues" evidence="1">
    <location>
        <begin position="90"/>
        <end position="108"/>
    </location>
</feature>
<evidence type="ECO:0000256" key="1">
    <source>
        <dbReference type="SAM" id="MobiDB-lite"/>
    </source>
</evidence>
<proteinExistence type="predicted"/>
<feature type="region of interest" description="Disordered" evidence="1">
    <location>
        <begin position="1"/>
        <end position="124"/>
    </location>
</feature>
<evidence type="ECO:0000313" key="3">
    <source>
        <dbReference type="Proteomes" id="UP000324748"/>
    </source>
</evidence>
<dbReference type="EMBL" id="VSWC01000170">
    <property type="protein sequence ID" value="KAA1072155.1"/>
    <property type="molecule type" value="Genomic_DNA"/>
</dbReference>
<feature type="compositionally biased region" description="Polar residues" evidence="1">
    <location>
        <begin position="46"/>
        <end position="71"/>
    </location>
</feature>
<dbReference type="Proteomes" id="UP000324748">
    <property type="component" value="Unassembled WGS sequence"/>
</dbReference>
<sequence length="177" mass="20000">MKIDMEEFRSDPFSTRGSMDSFRADHSEETITDFTRQSVHLRPSRSPYNRNGSSPTGLEVNASTSPHSPRTSDGYDSEGRDASPLVTKRGARDSRVSHEMDRPMDGKRISVAPSLHPNYNASQEENDQYGSFLTKANRQLNRKLTKKLTITYGRQAAKDPFIPGTRNTDHCHNDRVQ</sequence>
<reference evidence="2 3" key="1">
    <citation type="submission" date="2019-05" db="EMBL/GenBank/DDBJ databases">
        <title>Emergence of the Ug99 lineage of the wheat stem rust pathogen through somatic hybridization.</title>
        <authorList>
            <person name="Li F."/>
            <person name="Upadhyaya N.M."/>
            <person name="Sperschneider J."/>
            <person name="Matny O."/>
            <person name="Nguyen-Phuc H."/>
            <person name="Mago R."/>
            <person name="Raley C."/>
            <person name="Miller M.E."/>
            <person name="Silverstein K.A.T."/>
            <person name="Henningsen E."/>
            <person name="Hirsch C.D."/>
            <person name="Visser B."/>
            <person name="Pretorius Z.A."/>
            <person name="Steffenson B.J."/>
            <person name="Schwessinger B."/>
            <person name="Dodds P.N."/>
            <person name="Figueroa M."/>
        </authorList>
    </citation>
    <scope>NUCLEOTIDE SEQUENCE [LARGE SCALE GENOMIC DNA]</scope>
    <source>
        <strain evidence="2">21-0</strain>
    </source>
</reference>
<name>A0A5B0M5N7_PUCGR</name>
<comment type="caution">
    <text evidence="2">The sequence shown here is derived from an EMBL/GenBank/DDBJ whole genome shotgun (WGS) entry which is preliminary data.</text>
</comment>
<feature type="region of interest" description="Disordered" evidence="1">
    <location>
        <begin position="158"/>
        <end position="177"/>
    </location>
</feature>
<accession>A0A5B0M5N7</accession>
<protein>
    <submittedName>
        <fullName evidence="2">Cell wall alpha-1,3-glucan synthase ags1</fullName>
    </submittedName>
</protein>
<gene>
    <name evidence="2" type="primary">AGS1_9</name>
    <name evidence="2" type="ORF">PGT21_029018</name>
</gene>
<feature type="compositionally biased region" description="Basic and acidic residues" evidence="1">
    <location>
        <begin position="1"/>
        <end position="10"/>
    </location>
</feature>